<dbReference type="EMBL" id="JAHWGI010000100">
    <property type="protein sequence ID" value="KAK3909393.1"/>
    <property type="molecule type" value="Genomic_DNA"/>
</dbReference>
<dbReference type="AlphaFoldDB" id="A0AAE1L7J8"/>
<reference evidence="1" key="1">
    <citation type="submission" date="2021-07" db="EMBL/GenBank/DDBJ databases">
        <authorList>
            <person name="Catto M.A."/>
            <person name="Jacobson A."/>
            <person name="Kennedy G."/>
            <person name="Labadie P."/>
            <person name="Hunt B.G."/>
            <person name="Srinivasan R."/>
        </authorList>
    </citation>
    <scope>NUCLEOTIDE SEQUENCE</scope>
    <source>
        <strain evidence="1">PL_HMW_Pooled</strain>
        <tissue evidence="1">Head</tissue>
    </source>
</reference>
<comment type="caution">
    <text evidence="1">The sequence shown here is derived from an EMBL/GenBank/DDBJ whole genome shotgun (WGS) entry which is preliminary data.</text>
</comment>
<protein>
    <submittedName>
        <fullName evidence="1">Zinc finger protein 467</fullName>
    </submittedName>
</protein>
<name>A0AAE1L7J8_9NEOP</name>
<sequence>MLFHMRSLQNQPGTDTLSDLINLGWSLIVGQGVYSDPRPGAHTTQEQAPSERSQHTFGIHHSDRCSTPIFRQLLDRGDAKGCAVIKAHPVLHAARFWRAITASAVVYNYREHPKRTVLSTSTTSLHGCYTIMQVKSRSRDAAAPRHATPRH</sequence>
<accession>A0AAE1L7J8</accession>
<reference evidence="1" key="2">
    <citation type="journal article" date="2023" name="BMC Genomics">
        <title>Pest status, molecular evolution, and epigenetic factors derived from the genome assembly of Frankliniella fusca, a thysanopteran phytovirus vector.</title>
        <authorList>
            <person name="Catto M.A."/>
            <person name="Labadie P.E."/>
            <person name="Jacobson A.L."/>
            <person name="Kennedy G.G."/>
            <person name="Srinivasan R."/>
            <person name="Hunt B.G."/>
        </authorList>
    </citation>
    <scope>NUCLEOTIDE SEQUENCE</scope>
    <source>
        <strain evidence="1">PL_HMW_Pooled</strain>
    </source>
</reference>
<proteinExistence type="predicted"/>
<evidence type="ECO:0000313" key="1">
    <source>
        <dbReference type="EMBL" id="KAK3909393.1"/>
    </source>
</evidence>
<feature type="non-terminal residue" evidence="1">
    <location>
        <position position="1"/>
    </location>
</feature>
<gene>
    <name evidence="1" type="ORF">KUF71_019448</name>
</gene>
<dbReference type="Proteomes" id="UP001219518">
    <property type="component" value="Unassembled WGS sequence"/>
</dbReference>
<organism evidence="1 2">
    <name type="scientific">Frankliniella fusca</name>
    <dbReference type="NCBI Taxonomy" id="407009"/>
    <lineage>
        <taxon>Eukaryota</taxon>
        <taxon>Metazoa</taxon>
        <taxon>Ecdysozoa</taxon>
        <taxon>Arthropoda</taxon>
        <taxon>Hexapoda</taxon>
        <taxon>Insecta</taxon>
        <taxon>Pterygota</taxon>
        <taxon>Neoptera</taxon>
        <taxon>Paraneoptera</taxon>
        <taxon>Thysanoptera</taxon>
        <taxon>Terebrantia</taxon>
        <taxon>Thripoidea</taxon>
        <taxon>Thripidae</taxon>
        <taxon>Frankliniella</taxon>
    </lineage>
</organism>
<keyword evidence="2" id="KW-1185">Reference proteome</keyword>
<evidence type="ECO:0000313" key="2">
    <source>
        <dbReference type="Proteomes" id="UP001219518"/>
    </source>
</evidence>